<evidence type="ECO:0000256" key="1">
    <source>
        <dbReference type="ARBA" id="ARBA00022692"/>
    </source>
</evidence>
<dbReference type="InterPro" id="IPR020846">
    <property type="entry name" value="MFS_dom"/>
</dbReference>
<dbReference type="PANTHER" id="PTHR11360:SF317">
    <property type="entry name" value="MAJOR FACILITATOR SUPERFAMILY (MFS) PROFILE DOMAIN-CONTAINING PROTEIN-RELATED"/>
    <property type="match status" value="1"/>
</dbReference>
<proteinExistence type="predicted"/>
<keyword evidence="3 4" id="KW-0472">Membrane</keyword>
<feature type="transmembrane region" description="Helical" evidence="4">
    <location>
        <begin position="119"/>
        <end position="138"/>
    </location>
</feature>
<dbReference type="CDD" id="cd17353">
    <property type="entry name" value="MFS_OFA_like"/>
    <property type="match status" value="1"/>
</dbReference>
<feature type="transmembrane region" description="Helical" evidence="4">
    <location>
        <begin position="20"/>
        <end position="41"/>
    </location>
</feature>
<dbReference type="Pfam" id="PF07690">
    <property type="entry name" value="MFS_1"/>
    <property type="match status" value="1"/>
</dbReference>
<organism evidence="6 7">
    <name type="scientific">Thiohalorhabdus methylotrophus</name>
    <dbReference type="NCBI Taxonomy" id="3242694"/>
    <lineage>
        <taxon>Bacteria</taxon>
        <taxon>Pseudomonadati</taxon>
        <taxon>Pseudomonadota</taxon>
        <taxon>Gammaproteobacteria</taxon>
        <taxon>Thiohalorhabdales</taxon>
        <taxon>Thiohalorhabdaceae</taxon>
        <taxon>Thiohalorhabdus</taxon>
    </lineage>
</organism>
<evidence type="ECO:0000313" key="7">
    <source>
        <dbReference type="Proteomes" id="UP001575181"/>
    </source>
</evidence>
<feature type="transmembrane region" description="Helical" evidence="4">
    <location>
        <begin position="377"/>
        <end position="396"/>
    </location>
</feature>
<feature type="transmembrane region" description="Helical" evidence="4">
    <location>
        <begin position="61"/>
        <end position="82"/>
    </location>
</feature>
<dbReference type="Gene3D" id="1.20.1250.20">
    <property type="entry name" value="MFS general substrate transporter like domains"/>
    <property type="match status" value="2"/>
</dbReference>
<dbReference type="InterPro" id="IPR036259">
    <property type="entry name" value="MFS_trans_sf"/>
</dbReference>
<protein>
    <submittedName>
        <fullName evidence="6">OFA family MFS transporter</fullName>
    </submittedName>
</protein>
<keyword evidence="7" id="KW-1185">Reference proteome</keyword>
<dbReference type="EMBL" id="JBGUAW010000011">
    <property type="protein sequence ID" value="MFA9462221.1"/>
    <property type="molecule type" value="Genomic_DNA"/>
</dbReference>
<dbReference type="InterPro" id="IPR050327">
    <property type="entry name" value="Proton-linked_MCT"/>
</dbReference>
<evidence type="ECO:0000259" key="5">
    <source>
        <dbReference type="PROSITE" id="PS50850"/>
    </source>
</evidence>
<dbReference type="Proteomes" id="UP001575181">
    <property type="component" value="Unassembled WGS sequence"/>
</dbReference>
<keyword evidence="2 4" id="KW-1133">Transmembrane helix</keyword>
<feature type="transmembrane region" description="Helical" evidence="4">
    <location>
        <begin position="344"/>
        <end position="365"/>
    </location>
</feature>
<feature type="transmembrane region" description="Helical" evidence="4">
    <location>
        <begin position="316"/>
        <end position="338"/>
    </location>
</feature>
<gene>
    <name evidence="6" type="ORF">ACERLL_15490</name>
</gene>
<feature type="transmembrane region" description="Helical" evidence="4">
    <location>
        <begin position="187"/>
        <end position="211"/>
    </location>
</feature>
<dbReference type="PANTHER" id="PTHR11360">
    <property type="entry name" value="MONOCARBOXYLATE TRANSPORTER"/>
    <property type="match status" value="1"/>
</dbReference>
<accession>A0ABV4U0B4</accession>
<keyword evidence="1 4" id="KW-0812">Transmembrane</keyword>
<evidence type="ECO:0000256" key="4">
    <source>
        <dbReference type="SAM" id="Phobius"/>
    </source>
</evidence>
<reference evidence="6 7" key="1">
    <citation type="submission" date="2024-08" db="EMBL/GenBank/DDBJ databases">
        <title>Whole-genome sequencing of halo(alkali)philic microorganisms from hypersaline lakes.</title>
        <authorList>
            <person name="Sorokin D.Y."/>
            <person name="Merkel A.Y."/>
            <person name="Messina E."/>
            <person name="Yakimov M."/>
        </authorList>
    </citation>
    <scope>NUCLEOTIDE SEQUENCE [LARGE SCALE GENOMIC DNA]</scope>
    <source>
        <strain evidence="6 7">Cl-TMA</strain>
    </source>
</reference>
<comment type="caution">
    <text evidence="6">The sequence shown here is derived from an EMBL/GenBank/DDBJ whole genome shotgun (WGS) entry which is preliminary data.</text>
</comment>
<dbReference type="InterPro" id="IPR011701">
    <property type="entry name" value="MFS"/>
</dbReference>
<feature type="transmembrane region" description="Helical" evidence="4">
    <location>
        <begin position="159"/>
        <end position="181"/>
    </location>
</feature>
<feature type="transmembrane region" description="Helical" evidence="4">
    <location>
        <begin position="250"/>
        <end position="269"/>
    </location>
</feature>
<dbReference type="RefSeq" id="WP_373657005.1">
    <property type="nucleotide sequence ID" value="NZ_JBGUAW010000011.1"/>
</dbReference>
<feature type="transmembrane region" description="Helical" evidence="4">
    <location>
        <begin position="94"/>
        <end position="113"/>
    </location>
</feature>
<feature type="transmembrane region" description="Helical" evidence="4">
    <location>
        <begin position="281"/>
        <end position="304"/>
    </location>
</feature>
<sequence length="452" mass="48066">MSGFLDKEQIVAEPGFNRWLIPPAALAIHLSIGQVYAFSVFNEPMTRILGVTESAPGDWKLTTLGWIFSIAIAVLGVTAAFGGRWLERVGPRKGMVVAALAWGGGFLLSAVGVWAHSVWLVYLGYGVFGGIGLGFAYISPVKTLMRWFPDKPGMATGMAIMGFGGGAMIGSPLAVNLMSFYSGPETVGVGATFATMGIFYFLLMMFGALIVRVPREGWAPAGYDPSTAASGKLQTDGHVHVNQALKTPQFWLVWAVLCLNVTAGIGVLGQASVMSQEMVGISASAAAGFVGLLSIFNMAGRFFWASLSDYIGRKNTYTAFFLLGIALYALVPTVASWGVASLFVLAYLIIISMYGGGFATVPAYLRDLFGTAHVGAIHGRLLTAWSVAGVLGPVLINYLREFQIQSGVAPSESYMLTMYIMAGLLGVGLLCNLAIGAMHNKHLMEEGELAYE</sequence>
<dbReference type="SUPFAM" id="SSF103473">
    <property type="entry name" value="MFS general substrate transporter"/>
    <property type="match status" value="1"/>
</dbReference>
<evidence type="ECO:0000256" key="2">
    <source>
        <dbReference type="ARBA" id="ARBA00022989"/>
    </source>
</evidence>
<feature type="transmembrane region" description="Helical" evidence="4">
    <location>
        <begin position="416"/>
        <end position="435"/>
    </location>
</feature>
<evidence type="ECO:0000313" key="6">
    <source>
        <dbReference type="EMBL" id="MFA9462221.1"/>
    </source>
</evidence>
<evidence type="ECO:0000256" key="3">
    <source>
        <dbReference type="ARBA" id="ARBA00023136"/>
    </source>
</evidence>
<dbReference type="PROSITE" id="PS50850">
    <property type="entry name" value="MFS"/>
    <property type="match status" value="1"/>
</dbReference>
<name>A0ABV4U0B4_9GAMM</name>
<feature type="domain" description="Major facilitator superfamily (MFS) profile" evidence="5">
    <location>
        <begin position="20"/>
        <end position="440"/>
    </location>
</feature>